<proteinExistence type="predicted"/>
<dbReference type="InterPro" id="IPR011747">
    <property type="entry name" value="CHP02241"/>
</dbReference>
<gene>
    <name evidence="1" type="ORF">F4554_005093</name>
</gene>
<evidence type="ECO:0000313" key="2">
    <source>
        <dbReference type="Proteomes" id="UP000579605"/>
    </source>
</evidence>
<dbReference type="InterPro" id="IPR010667">
    <property type="entry name" value="Phage_T4_Gp19"/>
</dbReference>
<name>A0A852ZJZ4_9ACTN</name>
<reference evidence="1 2" key="1">
    <citation type="submission" date="2020-07" db="EMBL/GenBank/DDBJ databases">
        <title>Sequencing the genomes of 1000 actinobacteria strains.</title>
        <authorList>
            <person name="Klenk H.-P."/>
        </authorList>
    </citation>
    <scope>NUCLEOTIDE SEQUENCE [LARGE SCALE GENOMIC DNA]</scope>
    <source>
        <strain evidence="1 2">DSM 18448</strain>
    </source>
</reference>
<dbReference type="EMBL" id="JACBZH010000001">
    <property type="protein sequence ID" value="NYH92455.1"/>
    <property type="molecule type" value="Genomic_DNA"/>
</dbReference>
<dbReference type="GO" id="GO:0005198">
    <property type="term" value="F:structural molecule activity"/>
    <property type="evidence" value="ECO:0007669"/>
    <property type="project" value="InterPro"/>
</dbReference>
<dbReference type="Proteomes" id="UP000579605">
    <property type="component" value="Unassembled WGS sequence"/>
</dbReference>
<dbReference type="RefSeq" id="WP_179789882.1">
    <property type="nucleotide sequence ID" value="NZ_BAAARR010000005.1"/>
</dbReference>
<keyword evidence="2" id="KW-1185">Reference proteome</keyword>
<comment type="caution">
    <text evidence="1">The sequence shown here is derived from an EMBL/GenBank/DDBJ whole genome shotgun (WGS) entry which is preliminary data.</text>
</comment>
<dbReference type="AlphaFoldDB" id="A0A852ZJZ4"/>
<dbReference type="PANTHER" id="PTHR38009:SF1">
    <property type="entry name" value="CONSERVED HYPOTHETICAL PHAGE TAIL PROTEIN"/>
    <property type="match status" value="1"/>
</dbReference>
<accession>A0A852ZJZ4</accession>
<dbReference type="Pfam" id="PF06841">
    <property type="entry name" value="Phage_T4_gp19"/>
    <property type="match status" value="1"/>
</dbReference>
<protein>
    <submittedName>
        <fullName evidence="1">Phage tail-like protein</fullName>
    </submittedName>
</protein>
<dbReference type="NCBIfam" id="TIGR02241">
    <property type="entry name" value="conserved hypothetical phage tail region protein"/>
    <property type="match status" value="1"/>
</dbReference>
<dbReference type="PANTHER" id="PTHR38009">
    <property type="entry name" value="CONSERVED HYPOTHETICAL PHAGE TAIL PROTEIN"/>
    <property type="match status" value="1"/>
</dbReference>
<organism evidence="1 2">
    <name type="scientific">Actinopolymorpha rutila</name>
    <dbReference type="NCBI Taxonomy" id="446787"/>
    <lineage>
        <taxon>Bacteria</taxon>
        <taxon>Bacillati</taxon>
        <taxon>Actinomycetota</taxon>
        <taxon>Actinomycetes</taxon>
        <taxon>Propionibacteriales</taxon>
        <taxon>Actinopolymorphaceae</taxon>
        <taxon>Actinopolymorpha</taxon>
    </lineage>
</organism>
<sequence>MARPDPYRAFRFVVEFDGTVAGGFQSVAGLERRTEVEPYREGGVNEFEHQFVVRTTYPALVLKRGLADTALWDWHQDVVGGTVERKTISVLLLDEAGDEVWRWICAAAYPTRWSGAELDAMSDAVATETVEFVHRGITRQ</sequence>
<evidence type="ECO:0000313" key="1">
    <source>
        <dbReference type="EMBL" id="NYH92455.1"/>
    </source>
</evidence>